<evidence type="ECO:0000313" key="3">
    <source>
        <dbReference type="EMBL" id="CAL5050002.1"/>
    </source>
</evidence>
<dbReference type="InterPro" id="IPR005174">
    <property type="entry name" value="KIB1-4_b-propeller"/>
</dbReference>
<name>A0ABC9E2Z6_9POAL</name>
<accession>A0ABC9E2Z6</accession>
<dbReference type="Pfam" id="PF03478">
    <property type="entry name" value="Beta-prop_KIB1-4"/>
    <property type="match status" value="1"/>
</dbReference>
<dbReference type="CDD" id="cd09917">
    <property type="entry name" value="F-box_SF"/>
    <property type="match status" value="1"/>
</dbReference>
<organism evidence="3 4">
    <name type="scientific">Urochloa decumbens</name>
    <dbReference type="NCBI Taxonomy" id="240449"/>
    <lineage>
        <taxon>Eukaryota</taxon>
        <taxon>Viridiplantae</taxon>
        <taxon>Streptophyta</taxon>
        <taxon>Embryophyta</taxon>
        <taxon>Tracheophyta</taxon>
        <taxon>Spermatophyta</taxon>
        <taxon>Magnoliopsida</taxon>
        <taxon>Liliopsida</taxon>
        <taxon>Poales</taxon>
        <taxon>Poaceae</taxon>
        <taxon>PACMAD clade</taxon>
        <taxon>Panicoideae</taxon>
        <taxon>Panicodae</taxon>
        <taxon>Paniceae</taxon>
        <taxon>Melinidinae</taxon>
        <taxon>Urochloa</taxon>
    </lineage>
</organism>
<reference evidence="4" key="1">
    <citation type="submission" date="2024-06" db="EMBL/GenBank/DDBJ databases">
        <authorList>
            <person name="Ryan C."/>
        </authorList>
    </citation>
    <scope>NUCLEOTIDE SEQUENCE [LARGE SCALE GENOMIC DNA]</scope>
</reference>
<dbReference type="InterPro" id="IPR001810">
    <property type="entry name" value="F-box_dom"/>
</dbReference>
<evidence type="ECO:0000259" key="2">
    <source>
        <dbReference type="PROSITE" id="PS50181"/>
    </source>
</evidence>
<dbReference type="PROSITE" id="PS50181">
    <property type="entry name" value="FBOX"/>
    <property type="match status" value="1"/>
</dbReference>
<dbReference type="PANTHER" id="PTHR44586:SF6">
    <property type="entry name" value="OS11G0579600 PROTEIN"/>
    <property type="match status" value="1"/>
</dbReference>
<feature type="compositionally biased region" description="Polar residues" evidence="1">
    <location>
        <begin position="419"/>
        <end position="432"/>
    </location>
</feature>
<gene>
    <name evidence="3" type="ORF">URODEC1_LOCUS91302</name>
</gene>
<dbReference type="InterPro" id="IPR036047">
    <property type="entry name" value="F-box-like_dom_sf"/>
</dbReference>
<sequence>MASEMPENILLQILAALDLPDLIRAGSVCSAWHEACTSLCNLGRWKQPQTPCLVYTAKSRGDSAAGLYSLSEKKAYTLALPDPPVRSMSFIGSAHGWIIAADDRSELHLINPITGDRIALPSITTTEFVRPVYDNNGSVKEYLSWPAFPMRGRTTPNVYGLSELRDIFFDKAFLSSDPSTGNYIVAAIHNPCYRLSFARAGDDCWTLLPPHDDFGDCIFKDDLMYALTQLGEIHVFDFSGPAVKQKVVLEKMRSYNADNMYIVQIPCGDLLQIWGDYDFIPLAEDVSQPRPLEEDDDFSEPDLPYAYKSHKHYATMFKLFKVDLTANKLVEISSLGENVLFLGQNQSVCLCAEEHPQLKANHVYFTDNDEFCGRKNIVRDIGVLNLSDNSREYLASPQIWSNWPSPMWITPNPRKMSSARSGSTYSKSQGTARPQAPPTSCWANVFWHEWSVA</sequence>
<dbReference type="Gene3D" id="1.20.1280.50">
    <property type="match status" value="1"/>
</dbReference>
<evidence type="ECO:0000313" key="4">
    <source>
        <dbReference type="Proteomes" id="UP001497457"/>
    </source>
</evidence>
<protein>
    <recommendedName>
        <fullName evidence="2">F-box domain-containing protein</fullName>
    </recommendedName>
</protein>
<dbReference type="EMBL" id="OZ075145">
    <property type="protein sequence ID" value="CAL5050002.1"/>
    <property type="molecule type" value="Genomic_DNA"/>
</dbReference>
<dbReference type="AlphaFoldDB" id="A0ABC9E2Z6"/>
<reference evidence="3 4" key="2">
    <citation type="submission" date="2024-10" db="EMBL/GenBank/DDBJ databases">
        <authorList>
            <person name="Ryan C."/>
        </authorList>
    </citation>
    <scope>NUCLEOTIDE SEQUENCE [LARGE SCALE GENOMIC DNA]</scope>
</reference>
<dbReference type="SUPFAM" id="SSF81383">
    <property type="entry name" value="F-box domain"/>
    <property type="match status" value="1"/>
</dbReference>
<feature type="domain" description="F-box" evidence="2">
    <location>
        <begin position="1"/>
        <end position="48"/>
    </location>
</feature>
<dbReference type="PANTHER" id="PTHR44586">
    <property type="entry name" value="F-BOX DOMAIN CONTAINING PROTEIN, EXPRESSED"/>
    <property type="match status" value="1"/>
</dbReference>
<feature type="region of interest" description="Disordered" evidence="1">
    <location>
        <begin position="419"/>
        <end position="438"/>
    </location>
</feature>
<proteinExistence type="predicted"/>
<evidence type="ECO:0000256" key="1">
    <source>
        <dbReference type="SAM" id="MobiDB-lite"/>
    </source>
</evidence>
<keyword evidence="4" id="KW-1185">Reference proteome</keyword>
<dbReference type="Proteomes" id="UP001497457">
    <property type="component" value="Chromosome 35b"/>
</dbReference>
<dbReference type="Pfam" id="PF12937">
    <property type="entry name" value="F-box-like"/>
    <property type="match status" value="1"/>
</dbReference>
<dbReference type="SMART" id="SM00256">
    <property type="entry name" value="FBOX"/>
    <property type="match status" value="1"/>
</dbReference>